<evidence type="ECO:0000256" key="3">
    <source>
        <dbReference type="SAM" id="Phobius"/>
    </source>
</evidence>
<feature type="region of interest" description="Disordered" evidence="2">
    <location>
        <begin position="644"/>
        <end position="664"/>
    </location>
</feature>
<dbReference type="NCBIfam" id="TIGR04126">
    <property type="entry name" value="PGF_CTERM"/>
    <property type="match status" value="1"/>
</dbReference>
<evidence type="ECO:0000259" key="5">
    <source>
        <dbReference type="Pfam" id="PF25162"/>
    </source>
</evidence>
<feature type="domain" description="PGF-CTERM archaeal protein-sorting signal" evidence="4">
    <location>
        <begin position="777"/>
        <end position="799"/>
    </location>
</feature>
<keyword evidence="3" id="KW-1133">Transmembrane helix</keyword>
<accession>L9Y0S9</accession>
<feature type="transmembrane region" description="Helical" evidence="3">
    <location>
        <begin position="779"/>
        <end position="797"/>
    </location>
</feature>
<dbReference type="GO" id="GO:0005886">
    <property type="term" value="C:plasma membrane"/>
    <property type="evidence" value="ECO:0007669"/>
    <property type="project" value="UniProtKB-SubCell"/>
</dbReference>
<keyword evidence="1" id="KW-0732">Signal</keyword>
<gene>
    <name evidence="6" type="ORF">C489_11208</name>
</gene>
<keyword evidence="7" id="KW-1185">Reference proteome</keyword>
<proteinExistence type="predicted"/>
<keyword evidence="3" id="KW-0812">Transmembrane</keyword>
<reference evidence="6 7" key="1">
    <citation type="journal article" date="2014" name="PLoS Genet.">
        <title>Phylogenetically driven sequencing of extremely halophilic archaea reveals strategies for static and dynamic osmo-response.</title>
        <authorList>
            <person name="Becker E.A."/>
            <person name="Seitzer P.M."/>
            <person name="Tritt A."/>
            <person name="Larsen D."/>
            <person name="Krusor M."/>
            <person name="Yao A.I."/>
            <person name="Wu D."/>
            <person name="Madern D."/>
            <person name="Eisen J.A."/>
            <person name="Darling A.E."/>
            <person name="Facciotti M.T."/>
        </authorList>
    </citation>
    <scope>NUCLEOTIDE SEQUENCE [LARGE SCALE GENOMIC DNA]</scope>
    <source>
        <strain evidence="6 7">JCM 10478</strain>
    </source>
</reference>
<dbReference type="Pfam" id="PF18204">
    <property type="entry name" value="PGF-CTERM"/>
    <property type="match status" value="1"/>
</dbReference>
<protein>
    <recommendedName>
        <fullName evidence="8">CARDB domain-containing protein</fullName>
    </recommendedName>
</protein>
<feature type="domain" description="DUF7827" evidence="5">
    <location>
        <begin position="192"/>
        <end position="305"/>
    </location>
</feature>
<dbReference type="Proteomes" id="UP000011632">
    <property type="component" value="Unassembled WGS sequence"/>
</dbReference>
<dbReference type="InterPro" id="IPR026371">
    <property type="entry name" value="PGF_CTERM"/>
</dbReference>
<dbReference type="AlphaFoldDB" id="L9Y0S9"/>
<feature type="compositionally biased region" description="Low complexity" evidence="2">
    <location>
        <begin position="645"/>
        <end position="657"/>
    </location>
</feature>
<evidence type="ECO:0008006" key="8">
    <source>
        <dbReference type="Google" id="ProtNLM"/>
    </source>
</evidence>
<evidence type="ECO:0000256" key="1">
    <source>
        <dbReference type="ARBA" id="ARBA00022729"/>
    </source>
</evidence>
<dbReference type="EMBL" id="AOID01000030">
    <property type="protein sequence ID" value="ELY67327.1"/>
    <property type="molecule type" value="Genomic_DNA"/>
</dbReference>
<evidence type="ECO:0000313" key="6">
    <source>
        <dbReference type="EMBL" id="ELY67327.1"/>
    </source>
</evidence>
<evidence type="ECO:0000256" key="2">
    <source>
        <dbReference type="SAM" id="MobiDB-lite"/>
    </source>
</evidence>
<dbReference type="GO" id="GO:0030115">
    <property type="term" value="C:S-layer"/>
    <property type="evidence" value="ECO:0007669"/>
    <property type="project" value="UniProtKB-SubCell"/>
</dbReference>
<feature type="compositionally biased region" description="Acidic residues" evidence="2">
    <location>
        <begin position="726"/>
        <end position="767"/>
    </location>
</feature>
<dbReference type="NCBIfam" id="NF045517">
    <property type="entry name" value="halo_surf_dom"/>
    <property type="match status" value="1"/>
</dbReference>
<sequence length="801" mass="85470">MDGKLVWQGQVLGVGDLGSDNEITLKEDQGDDGNRTVEQLSSDDDGNVEIDTSPLEAGNYFLEGGDATPSNQFEIVVQSFSATDFEDDTVDDDETVDFEFNSNRGTYAVNVTADGLEDEDLDSIFNTSTDNNDFDVTDYDNSNDSDDEVIKISGISDADDYTANFTDIDTGEYTFDFESNDTSATSNDTITVTEGEDGSLSFGDEVIETRTNTAEIPVELEETDQGYLRVGTMEDAGYEVYLLVEDDDNNEGETGEVVVEMDTIAAANNTSSVEDAFSPADSDDSVSLEVVHNESANEHLGSGDYPLSLSTDINETLTDANDATDFSEDDLEAFDDSEEDTSYMTLENRQTLAEDAVTAHTAPQGNLNDITDELDDDETLNDLIEEENITATDTVADGDGMLVSLETEGLHSYFEEGDTFEDINSAANSNGQDFNLTIEGEDSGPNADPPVWTTSDTVGSDETATINDSVEVVAANQSEGTVLFNVDYSGFGSEFETGDSYDTTFNVNYDWEYASEEAEDNEENEEAVDSFDLEQREFELDDSNEELPASATATVTGETNVAPGTEVSDRLRSAGNFTQSNDAYVADDGTFEIGHDLSEYEAGIDYTLEADEEGGTEDDLEGTTIPGDALQSFDYDVSTDPAEPTVGDTVTGTVSVDNPNDAQKSEDVEFVFDGETLYNDTVDLDSGASDTIVDGATLLETAEKGDYEWELIVDGETEDSGTVTVAEDDSGSDDSGSDDSGSDDSGSDDSGSDDSGSDDSGSDDSGSDDSGSSDDGTPGFGVGVALVALLGAAMLALRRQN</sequence>
<feature type="region of interest" description="Disordered" evidence="2">
    <location>
        <begin position="17"/>
        <end position="48"/>
    </location>
</feature>
<comment type="caution">
    <text evidence="6">The sequence shown here is derived from an EMBL/GenBank/DDBJ whole genome shotgun (WGS) entry which is preliminary data.</text>
</comment>
<dbReference type="InterPro" id="IPR057149">
    <property type="entry name" value="DUF7827"/>
</dbReference>
<dbReference type="PATRIC" id="fig|1227496.3.peg.2266"/>
<feature type="compositionally biased region" description="Basic and acidic residues" evidence="2">
    <location>
        <begin position="23"/>
        <end position="35"/>
    </location>
</feature>
<keyword evidence="3" id="KW-0472">Membrane</keyword>
<name>L9Y0S9_9EURY</name>
<evidence type="ECO:0000259" key="4">
    <source>
        <dbReference type="Pfam" id="PF18204"/>
    </source>
</evidence>
<evidence type="ECO:0000313" key="7">
    <source>
        <dbReference type="Proteomes" id="UP000011632"/>
    </source>
</evidence>
<dbReference type="Pfam" id="PF25162">
    <property type="entry name" value="DUF7827"/>
    <property type="match status" value="1"/>
</dbReference>
<feature type="region of interest" description="Disordered" evidence="2">
    <location>
        <begin position="715"/>
        <end position="781"/>
    </location>
</feature>
<organism evidence="6 7">
    <name type="scientific">Natrinema versiforme JCM 10478</name>
    <dbReference type="NCBI Taxonomy" id="1227496"/>
    <lineage>
        <taxon>Archaea</taxon>
        <taxon>Methanobacteriati</taxon>
        <taxon>Methanobacteriota</taxon>
        <taxon>Stenosarchaea group</taxon>
        <taxon>Halobacteria</taxon>
        <taxon>Halobacteriales</taxon>
        <taxon>Natrialbaceae</taxon>
        <taxon>Natrinema</taxon>
    </lineage>
</organism>